<evidence type="ECO:0000313" key="1">
    <source>
        <dbReference type="EMBL" id="TYI18892.1"/>
    </source>
</evidence>
<dbReference type="AlphaFoldDB" id="A0A5D2PS89"/>
<evidence type="ECO:0000313" key="2">
    <source>
        <dbReference type="Proteomes" id="UP000322667"/>
    </source>
</evidence>
<dbReference type="Proteomes" id="UP000322667">
    <property type="component" value="Chromosome A07"/>
</dbReference>
<sequence length="49" mass="5747">MTGVYDVEKLFVGVDKGDVRWGWFHARLRHKLVLGFQLLEPKFGPSRLF</sequence>
<proteinExistence type="predicted"/>
<protein>
    <submittedName>
        <fullName evidence="1">Uncharacterized protein</fullName>
    </submittedName>
</protein>
<accession>A0A5D2PS89</accession>
<organism evidence="1 2">
    <name type="scientific">Gossypium tomentosum</name>
    <name type="common">Hawaiian cotton</name>
    <name type="synonym">Gossypium sandvicense</name>
    <dbReference type="NCBI Taxonomy" id="34277"/>
    <lineage>
        <taxon>Eukaryota</taxon>
        <taxon>Viridiplantae</taxon>
        <taxon>Streptophyta</taxon>
        <taxon>Embryophyta</taxon>
        <taxon>Tracheophyta</taxon>
        <taxon>Spermatophyta</taxon>
        <taxon>Magnoliopsida</taxon>
        <taxon>eudicotyledons</taxon>
        <taxon>Gunneridae</taxon>
        <taxon>Pentapetalae</taxon>
        <taxon>rosids</taxon>
        <taxon>malvids</taxon>
        <taxon>Malvales</taxon>
        <taxon>Malvaceae</taxon>
        <taxon>Malvoideae</taxon>
        <taxon>Gossypium</taxon>
    </lineage>
</organism>
<name>A0A5D2PS89_GOSTO</name>
<keyword evidence="2" id="KW-1185">Reference proteome</keyword>
<dbReference type="EMBL" id="CM017616">
    <property type="protein sequence ID" value="TYI18892.1"/>
    <property type="molecule type" value="Genomic_DNA"/>
</dbReference>
<gene>
    <name evidence="1" type="ORF">ES332_A07G125700v1</name>
</gene>
<reference evidence="1 2" key="1">
    <citation type="submission" date="2019-07" db="EMBL/GenBank/DDBJ databases">
        <title>WGS assembly of Gossypium tomentosum.</title>
        <authorList>
            <person name="Chen Z.J."/>
            <person name="Sreedasyam A."/>
            <person name="Ando A."/>
            <person name="Song Q."/>
            <person name="De L."/>
            <person name="Hulse-Kemp A."/>
            <person name="Ding M."/>
            <person name="Ye W."/>
            <person name="Kirkbride R."/>
            <person name="Jenkins J."/>
            <person name="Plott C."/>
            <person name="Lovell J."/>
            <person name="Lin Y.-M."/>
            <person name="Vaughn R."/>
            <person name="Liu B."/>
            <person name="Li W."/>
            <person name="Simpson S."/>
            <person name="Scheffler B."/>
            <person name="Saski C."/>
            <person name="Grover C."/>
            <person name="Hu G."/>
            <person name="Conover J."/>
            <person name="Carlson J."/>
            <person name="Shu S."/>
            <person name="Boston L."/>
            <person name="Williams M."/>
            <person name="Peterson D."/>
            <person name="Mcgee K."/>
            <person name="Jones D."/>
            <person name="Wendel J."/>
            <person name="Stelly D."/>
            <person name="Grimwood J."/>
            <person name="Schmutz J."/>
        </authorList>
    </citation>
    <scope>NUCLEOTIDE SEQUENCE [LARGE SCALE GENOMIC DNA]</scope>
    <source>
        <strain evidence="1">7179.01</strain>
    </source>
</reference>